<dbReference type="GO" id="GO:0043590">
    <property type="term" value="C:bacterial nucleoid"/>
    <property type="evidence" value="ECO:0007669"/>
    <property type="project" value="TreeGrafter"/>
</dbReference>
<feature type="domain" description="RecF/RecN/SMC N-terminal" evidence="10">
    <location>
        <begin position="2"/>
        <end position="518"/>
    </location>
</feature>
<keyword evidence="7 9" id="KW-0234">DNA repair</keyword>
<dbReference type="GO" id="GO:0006310">
    <property type="term" value="P:DNA recombination"/>
    <property type="evidence" value="ECO:0007669"/>
    <property type="project" value="InterPro"/>
</dbReference>
<dbReference type="PANTHER" id="PTHR11059">
    <property type="entry name" value="DNA REPAIR PROTEIN RECN"/>
    <property type="match status" value="1"/>
</dbReference>
<keyword evidence="5 9" id="KW-0227">DNA damage</keyword>
<dbReference type="InterPro" id="IPR027417">
    <property type="entry name" value="P-loop_NTPase"/>
</dbReference>
<protein>
    <recommendedName>
        <fullName evidence="3 9">DNA repair protein RecN</fullName>
    </recommendedName>
    <alternativeName>
        <fullName evidence="8 9">Recombination protein N</fullName>
    </alternativeName>
</protein>
<name>A0A3D9UY83_9MICO</name>
<evidence type="ECO:0000256" key="4">
    <source>
        <dbReference type="ARBA" id="ARBA00022741"/>
    </source>
</evidence>
<dbReference type="InterPro" id="IPR004604">
    <property type="entry name" value="DNA_recomb/repair_RecN"/>
</dbReference>
<evidence type="ECO:0000256" key="3">
    <source>
        <dbReference type="ARBA" id="ARBA00021315"/>
    </source>
</evidence>
<dbReference type="GO" id="GO:0005524">
    <property type="term" value="F:ATP binding"/>
    <property type="evidence" value="ECO:0007669"/>
    <property type="project" value="UniProtKB-KW"/>
</dbReference>
<evidence type="ECO:0000256" key="2">
    <source>
        <dbReference type="ARBA" id="ARBA00009441"/>
    </source>
</evidence>
<dbReference type="RefSeq" id="WP_115924225.1">
    <property type="nucleotide sequence ID" value="NZ_QTUA01000001.1"/>
</dbReference>
<dbReference type="Pfam" id="PF02463">
    <property type="entry name" value="SMC_N"/>
    <property type="match status" value="1"/>
</dbReference>
<dbReference type="Proteomes" id="UP000256253">
    <property type="component" value="Unassembled WGS sequence"/>
</dbReference>
<proteinExistence type="inferred from homology"/>
<keyword evidence="12" id="KW-1185">Reference proteome</keyword>
<dbReference type="EMBL" id="QTUA01000001">
    <property type="protein sequence ID" value="REF30934.1"/>
    <property type="molecule type" value="Genomic_DNA"/>
</dbReference>
<evidence type="ECO:0000256" key="1">
    <source>
        <dbReference type="ARBA" id="ARBA00003618"/>
    </source>
</evidence>
<comment type="function">
    <text evidence="1 9">May be involved in recombinational repair of damaged DNA.</text>
</comment>
<comment type="similarity">
    <text evidence="2 9">Belongs to the RecN family.</text>
</comment>
<evidence type="ECO:0000256" key="7">
    <source>
        <dbReference type="ARBA" id="ARBA00023204"/>
    </source>
</evidence>
<dbReference type="AlphaFoldDB" id="A0A3D9UY83"/>
<dbReference type="GO" id="GO:0006281">
    <property type="term" value="P:DNA repair"/>
    <property type="evidence" value="ECO:0007669"/>
    <property type="project" value="UniProtKB-KW"/>
</dbReference>
<evidence type="ECO:0000313" key="12">
    <source>
        <dbReference type="Proteomes" id="UP000256253"/>
    </source>
</evidence>
<keyword evidence="6" id="KW-0067">ATP-binding</keyword>
<sequence length="573" mass="59866">MLREIRIRDLGVIDDATLPFAPGLNVLTGETGAGKTMVVQGLGLLLGGRASAGLVRDGAASCVVEGVLDLPADHPAVVRADEAGGELDEGELLLARSVAEGGRSRAWVGGRNAPVGVLGEIGERIVAVHGQADQWRLQRPDQHREVLDDFGGKAVRTCLERYTAVHRERLAVHKELQELRTHARERAMRLDQLTASLEEIEAVDPQPGEDVALAEESMRLEHLDALFAAAAGAHGAISGTDDIDDRSALTQLGTASAALARATDHDPALGALHTRLSELSVLLTDLAADLQGYLQNLDADPARVEQVQERRAAIGTLLRKYGSTVEEVLAWSQQAAAESTDLAGSDDRIAALAADAERLDGEIASAATALTNARTKAAARLGKEVTAELAHLAMGSAKVEVVVEPRQGDYGATGVDDVEIRLAANKGGKARSVTKAASGGELSRVMLAIEVVTAAGGVPTFVFDEVDAGVGGSAALDIGARLKALAAHAQVLVVTHLGQVAAYADRHLVVRKQHDGHITVSDVAVVEGDERRRELARMLGGVSDSDAALAHVDELLEQVASAASAPRAGSMDA</sequence>
<evidence type="ECO:0000256" key="8">
    <source>
        <dbReference type="ARBA" id="ARBA00033408"/>
    </source>
</evidence>
<reference evidence="11 12" key="1">
    <citation type="submission" date="2018-08" db="EMBL/GenBank/DDBJ databases">
        <title>Sequencing the genomes of 1000 actinobacteria strains.</title>
        <authorList>
            <person name="Klenk H.-P."/>
        </authorList>
    </citation>
    <scope>NUCLEOTIDE SEQUENCE [LARGE SCALE GENOMIC DNA]</scope>
    <source>
        <strain evidence="11 12">DSM 22967</strain>
    </source>
</reference>
<organism evidence="11 12">
    <name type="scientific">Calidifontibacter indicus</name>
    <dbReference type="NCBI Taxonomy" id="419650"/>
    <lineage>
        <taxon>Bacteria</taxon>
        <taxon>Bacillati</taxon>
        <taxon>Actinomycetota</taxon>
        <taxon>Actinomycetes</taxon>
        <taxon>Micrococcales</taxon>
        <taxon>Dermacoccaceae</taxon>
        <taxon>Calidifontibacter</taxon>
    </lineage>
</organism>
<dbReference type="NCBIfam" id="TIGR00634">
    <property type="entry name" value="recN"/>
    <property type="match status" value="1"/>
</dbReference>
<comment type="caution">
    <text evidence="11">The sequence shown here is derived from an EMBL/GenBank/DDBJ whole genome shotgun (WGS) entry which is preliminary data.</text>
</comment>
<dbReference type="PANTHER" id="PTHR11059:SF0">
    <property type="entry name" value="DNA REPAIR PROTEIN RECN"/>
    <property type="match status" value="1"/>
</dbReference>
<keyword evidence="4" id="KW-0547">Nucleotide-binding</keyword>
<dbReference type="CDD" id="cd03241">
    <property type="entry name" value="ABC_RecN"/>
    <property type="match status" value="1"/>
</dbReference>
<dbReference type="OrthoDB" id="9806954at2"/>
<dbReference type="InterPro" id="IPR003395">
    <property type="entry name" value="RecF/RecN/SMC_N"/>
</dbReference>
<dbReference type="GO" id="GO:0009432">
    <property type="term" value="P:SOS response"/>
    <property type="evidence" value="ECO:0007669"/>
    <property type="project" value="TreeGrafter"/>
</dbReference>
<dbReference type="Gene3D" id="3.40.50.300">
    <property type="entry name" value="P-loop containing nucleotide triphosphate hydrolases"/>
    <property type="match status" value="2"/>
</dbReference>
<evidence type="ECO:0000313" key="11">
    <source>
        <dbReference type="EMBL" id="REF30934.1"/>
    </source>
</evidence>
<evidence type="ECO:0000259" key="10">
    <source>
        <dbReference type="Pfam" id="PF02463"/>
    </source>
</evidence>
<gene>
    <name evidence="11" type="ORF">DFJ65_1971</name>
</gene>
<dbReference type="FunFam" id="3.40.50.300:FF:000319">
    <property type="entry name" value="DNA repair protein RecN"/>
    <property type="match status" value="1"/>
</dbReference>
<dbReference type="SUPFAM" id="SSF52540">
    <property type="entry name" value="P-loop containing nucleoside triphosphate hydrolases"/>
    <property type="match status" value="2"/>
</dbReference>
<dbReference type="PIRSF" id="PIRSF003128">
    <property type="entry name" value="RecN"/>
    <property type="match status" value="1"/>
</dbReference>
<evidence type="ECO:0000256" key="6">
    <source>
        <dbReference type="ARBA" id="ARBA00022840"/>
    </source>
</evidence>
<evidence type="ECO:0000256" key="9">
    <source>
        <dbReference type="PIRNR" id="PIRNR003128"/>
    </source>
</evidence>
<accession>A0A3D9UY83</accession>
<evidence type="ECO:0000256" key="5">
    <source>
        <dbReference type="ARBA" id="ARBA00022763"/>
    </source>
</evidence>
<dbReference type="FunFam" id="3.40.50.300:FF:000356">
    <property type="entry name" value="DNA repair protein RecN"/>
    <property type="match status" value="1"/>
</dbReference>